<keyword evidence="3" id="KW-1185">Reference proteome</keyword>
<accession>A0A0C9WU81</accession>
<feature type="non-terminal residue" evidence="2">
    <location>
        <position position="1"/>
    </location>
</feature>
<feature type="region of interest" description="Disordered" evidence="1">
    <location>
        <begin position="323"/>
        <end position="345"/>
    </location>
</feature>
<feature type="compositionally biased region" description="Low complexity" evidence="1">
    <location>
        <begin position="323"/>
        <end position="334"/>
    </location>
</feature>
<feature type="compositionally biased region" description="Basic and acidic residues" evidence="1">
    <location>
        <begin position="336"/>
        <end position="345"/>
    </location>
</feature>
<organism evidence="2 3">
    <name type="scientific">Laccaria amethystina LaAM-08-1</name>
    <dbReference type="NCBI Taxonomy" id="1095629"/>
    <lineage>
        <taxon>Eukaryota</taxon>
        <taxon>Fungi</taxon>
        <taxon>Dikarya</taxon>
        <taxon>Basidiomycota</taxon>
        <taxon>Agaricomycotina</taxon>
        <taxon>Agaricomycetes</taxon>
        <taxon>Agaricomycetidae</taxon>
        <taxon>Agaricales</taxon>
        <taxon>Agaricineae</taxon>
        <taxon>Hydnangiaceae</taxon>
        <taxon>Laccaria</taxon>
    </lineage>
</organism>
<dbReference type="STRING" id="1095629.A0A0C9WU81"/>
<reference evidence="3" key="2">
    <citation type="submission" date="2015-01" db="EMBL/GenBank/DDBJ databases">
        <title>Evolutionary Origins and Diversification of the Mycorrhizal Mutualists.</title>
        <authorList>
            <consortium name="DOE Joint Genome Institute"/>
            <consortium name="Mycorrhizal Genomics Consortium"/>
            <person name="Kohler A."/>
            <person name="Kuo A."/>
            <person name="Nagy L.G."/>
            <person name="Floudas D."/>
            <person name="Copeland A."/>
            <person name="Barry K.W."/>
            <person name="Cichocki N."/>
            <person name="Veneault-Fourrey C."/>
            <person name="LaButti K."/>
            <person name="Lindquist E.A."/>
            <person name="Lipzen A."/>
            <person name="Lundell T."/>
            <person name="Morin E."/>
            <person name="Murat C."/>
            <person name="Riley R."/>
            <person name="Ohm R."/>
            <person name="Sun H."/>
            <person name="Tunlid A."/>
            <person name="Henrissat B."/>
            <person name="Grigoriev I.V."/>
            <person name="Hibbett D.S."/>
            <person name="Martin F."/>
        </authorList>
    </citation>
    <scope>NUCLEOTIDE SEQUENCE [LARGE SCALE GENOMIC DNA]</scope>
    <source>
        <strain evidence="3">LaAM-08-1</strain>
    </source>
</reference>
<sequence length="345" mass="39427">TPSISQLGRGIRKVVFICGDIRDLVLEADKHIEFLNDPEALTDDFDGLDEEQVEALKRDWERSHKALQELCRLIPNFQKKIDEAEPEELSEYYAQLQTGANNARSDDLNRIRDYLADWLNQSQLRPSPPLAKDKRDNRGICHDVTGRLLCPAEFDWDDPEVRAKLRAGDEQYDWLSSNHARAFYTNYKADPEQLEHGFLKSSLLVKVYKSIFTSPSSAADGCELDHENEAPSKAAKLSQSRKKVTQRNVASKLRMNDKVTPRSIAYAAVQTAERWNELYGGFDYRGLYNYIVDFFEDVQDGPAKTRAQDLLKWWSSKVFPATATRQQSSTAASRKAMKEQRAARS</sequence>
<reference evidence="2 3" key="1">
    <citation type="submission" date="2014-04" db="EMBL/GenBank/DDBJ databases">
        <authorList>
            <consortium name="DOE Joint Genome Institute"/>
            <person name="Kuo A."/>
            <person name="Kohler A."/>
            <person name="Nagy L.G."/>
            <person name="Floudas D."/>
            <person name="Copeland A."/>
            <person name="Barry K.W."/>
            <person name="Cichocki N."/>
            <person name="Veneault-Fourrey C."/>
            <person name="LaButti K."/>
            <person name="Lindquist E.A."/>
            <person name="Lipzen A."/>
            <person name="Lundell T."/>
            <person name="Morin E."/>
            <person name="Murat C."/>
            <person name="Sun H."/>
            <person name="Tunlid A."/>
            <person name="Henrissat B."/>
            <person name="Grigoriev I.V."/>
            <person name="Hibbett D.S."/>
            <person name="Martin F."/>
            <person name="Nordberg H.P."/>
            <person name="Cantor M.N."/>
            <person name="Hua S.X."/>
        </authorList>
    </citation>
    <scope>NUCLEOTIDE SEQUENCE [LARGE SCALE GENOMIC DNA]</scope>
    <source>
        <strain evidence="2 3">LaAM-08-1</strain>
    </source>
</reference>
<evidence type="ECO:0000313" key="3">
    <source>
        <dbReference type="Proteomes" id="UP000054477"/>
    </source>
</evidence>
<dbReference type="EMBL" id="KN838745">
    <property type="protein sequence ID" value="KIJ95740.1"/>
    <property type="molecule type" value="Genomic_DNA"/>
</dbReference>
<evidence type="ECO:0000313" key="2">
    <source>
        <dbReference type="EMBL" id="KIJ95740.1"/>
    </source>
</evidence>
<dbReference type="Proteomes" id="UP000054477">
    <property type="component" value="Unassembled WGS sequence"/>
</dbReference>
<dbReference type="OrthoDB" id="2662502at2759"/>
<dbReference type="InterPro" id="IPR046521">
    <property type="entry name" value="DUF6698"/>
</dbReference>
<protein>
    <submittedName>
        <fullName evidence="2">Uncharacterized protein</fullName>
    </submittedName>
</protein>
<dbReference type="Pfam" id="PF20414">
    <property type="entry name" value="DUF6698"/>
    <property type="match status" value="1"/>
</dbReference>
<gene>
    <name evidence="2" type="ORF">K443DRAFT_11186</name>
</gene>
<evidence type="ECO:0000256" key="1">
    <source>
        <dbReference type="SAM" id="MobiDB-lite"/>
    </source>
</evidence>
<name>A0A0C9WU81_9AGAR</name>
<dbReference type="AlphaFoldDB" id="A0A0C9WU81"/>
<dbReference type="HOGENOM" id="CLU_035918_5_1_1"/>
<proteinExistence type="predicted"/>